<dbReference type="SMART" id="SM00174">
    <property type="entry name" value="RHO"/>
    <property type="match status" value="1"/>
</dbReference>
<dbReference type="Pfam" id="PF00071">
    <property type="entry name" value="Ras"/>
    <property type="match status" value="1"/>
</dbReference>
<dbReference type="InterPro" id="IPR001806">
    <property type="entry name" value="Small_GTPase"/>
</dbReference>
<dbReference type="Proteomes" id="UP001215280">
    <property type="component" value="Unassembled WGS sequence"/>
</dbReference>
<evidence type="ECO:0000256" key="6">
    <source>
        <dbReference type="ARBA" id="ARBA00023134"/>
    </source>
</evidence>
<dbReference type="PROSITE" id="PS51419">
    <property type="entry name" value="RAB"/>
    <property type="match status" value="1"/>
</dbReference>
<evidence type="ECO:0000256" key="1">
    <source>
        <dbReference type="ARBA" id="ARBA00004342"/>
    </source>
</evidence>
<dbReference type="PANTHER" id="PTHR24072">
    <property type="entry name" value="RHO FAMILY GTPASE"/>
    <property type="match status" value="1"/>
</dbReference>
<comment type="subcellular location">
    <subcellularLocation>
        <location evidence="1">Cell membrane</location>
        <topology evidence="1">Lipid-anchor</topology>
        <orientation evidence="1">Cytoplasmic side</orientation>
    </subcellularLocation>
</comment>
<proteinExistence type="inferred from homology"/>
<dbReference type="GO" id="GO:0005886">
    <property type="term" value="C:plasma membrane"/>
    <property type="evidence" value="ECO:0007669"/>
    <property type="project" value="UniProtKB-SubCell"/>
</dbReference>
<protein>
    <submittedName>
        <fullName evidence="10">Small GTPase-binding protein</fullName>
    </submittedName>
</protein>
<dbReference type="InterPro" id="IPR005225">
    <property type="entry name" value="Small_GTP-bd"/>
</dbReference>
<dbReference type="GO" id="GO:0005525">
    <property type="term" value="F:GTP binding"/>
    <property type="evidence" value="ECO:0007669"/>
    <property type="project" value="UniProtKB-KW"/>
</dbReference>
<dbReference type="SMART" id="SM00173">
    <property type="entry name" value="RAS"/>
    <property type="match status" value="1"/>
</dbReference>
<keyword evidence="5" id="KW-0547">Nucleotide-binding</keyword>
<keyword evidence="9" id="KW-0636">Prenylation</keyword>
<name>A0AAD7J407_9AGAR</name>
<reference evidence="10" key="1">
    <citation type="submission" date="2023-03" db="EMBL/GenBank/DDBJ databases">
        <title>Massive genome expansion in bonnet fungi (Mycena s.s.) driven by repeated elements and novel gene families across ecological guilds.</title>
        <authorList>
            <consortium name="Lawrence Berkeley National Laboratory"/>
            <person name="Harder C.B."/>
            <person name="Miyauchi S."/>
            <person name="Viragh M."/>
            <person name="Kuo A."/>
            <person name="Thoen E."/>
            <person name="Andreopoulos B."/>
            <person name="Lu D."/>
            <person name="Skrede I."/>
            <person name="Drula E."/>
            <person name="Henrissat B."/>
            <person name="Morin E."/>
            <person name="Kohler A."/>
            <person name="Barry K."/>
            <person name="LaButti K."/>
            <person name="Morin E."/>
            <person name="Salamov A."/>
            <person name="Lipzen A."/>
            <person name="Mereny Z."/>
            <person name="Hegedus B."/>
            <person name="Baldrian P."/>
            <person name="Stursova M."/>
            <person name="Weitz H."/>
            <person name="Taylor A."/>
            <person name="Grigoriev I.V."/>
            <person name="Nagy L.G."/>
            <person name="Martin F."/>
            <person name="Kauserud H."/>
        </authorList>
    </citation>
    <scope>NUCLEOTIDE SEQUENCE</scope>
    <source>
        <strain evidence="10">CBHHK188m</strain>
    </source>
</reference>
<dbReference type="Gene3D" id="3.40.50.300">
    <property type="entry name" value="P-loop containing nucleotide triphosphate hydrolases"/>
    <property type="match status" value="1"/>
</dbReference>
<dbReference type="InterPro" id="IPR027417">
    <property type="entry name" value="P-loop_NTPase"/>
</dbReference>
<dbReference type="PROSITE" id="PS51420">
    <property type="entry name" value="RHO"/>
    <property type="match status" value="1"/>
</dbReference>
<dbReference type="SUPFAM" id="SSF52540">
    <property type="entry name" value="P-loop containing nucleoside triphosphate hydrolases"/>
    <property type="match status" value="1"/>
</dbReference>
<keyword evidence="6" id="KW-0342">GTP-binding</keyword>
<comment type="similarity">
    <text evidence="2">Belongs to the small GTPase superfamily. Rho family.</text>
</comment>
<keyword evidence="11" id="KW-1185">Reference proteome</keyword>
<keyword evidence="3" id="KW-1003">Cell membrane</keyword>
<evidence type="ECO:0000256" key="3">
    <source>
        <dbReference type="ARBA" id="ARBA00022475"/>
    </source>
</evidence>
<dbReference type="FunFam" id="3.40.50.300:FF:000983">
    <property type="entry name" value="Rho family GTPase"/>
    <property type="match status" value="1"/>
</dbReference>
<comment type="caution">
    <text evidence="10">The sequence shown here is derived from an EMBL/GenBank/DDBJ whole genome shotgun (WGS) entry which is preliminary data.</text>
</comment>
<evidence type="ECO:0000313" key="10">
    <source>
        <dbReference type="EMBL" id="KAJ7753926.1"/>
    </source>
</evidence>
<evidence type="ECO:0000256" key="5">
    <source>
        <dbReference type="ARBA" id="ARBA00022741"/>
    </source>
</evidence>
<dbReference type="PROSITE" id="PS51421">
    <property type="entry name" value="RAS"/>
    <property type="match status" value="1"/>
</dbReference>
<dbReference type="NCBIfam" id="TIGR00231">
    <property type="entry name" value="small_GTP"/>
    <property type="match status" value="1"/>
</dbReference>
<evidence type="ECO:0000256" key="4">
    <source>
        <dbReference type="ARBA" id="ARBA00022481"/>
    </source>
</evidence>
<sequence length="192" mass="21317">MATLRRKLVVVGDGACGKSCLLIVFARGTFPEMYVPTVFENYVTDVDVFGTPVELELWDTAGQEDFDRLRPLSYPDAHIILICFAVDSRDSLDNVQHKWITEVRHFCPRLPIMLVACKTDLRRDARAAAALRQIGQAPVTTEQGSEAAQKIGAHLYRECSAKLGDGVEEVFRDAAAVALKPAKKRRRGCIVL</sequence>
<dbReference type="EMBL" id="JARJLG010000069">
    <property type="protein sequence ID" value="KAJ7753926.1"/>
    <property type="molecule type" value="Genomic_DNA"/>
</dbReference>
<evidence type="ECO:0000256" key="9">
    <source>
        <dbReference type="ARBA" id="ARBA00023289"/>
    </source>
</evidence>
<evidence type="ECO:0000256" key="2">
    <source>
        <dbReference type="ARBA" id="ARBA00010142"/>
    </source>
</evidence>
<evidence type="ECO:0000256" key="8">
    <source>
        <dbReference type="ARBA" id="ARBA00023288"/>
    </source>
</evidence>
<evidence type="ECO:0000313" key="11">
    <source>
        <dbReference type="Proteomes" id="UP001215280"/>
    </source>
</evidence>
<gene>
    <name evidence="10" type="ORF">DFH07DRAFT_744151</name>
</gene>
<dbReference type="SMART" id="SM00175">
    <property type="entry name" value="RAB"/>
    <property type="match status" value="1"/>
</dbReference>
<dbReference type="GO" id="GO:0007264">
    <property type="term" value="P:small GTPase-mediated signal transduction"/>
    <property type="evidence" value="ECO:0007669"/>
    <property type="project" value="InterPro"/>
</dbReference>
<keyword evidence="4" id="KW-0488">Methylation</keyword>
<evidence type="ECO:0000256" key="7">
    <source>
        <dbReference type="ARBA" id="ARBA00023136"/>
    </source>
</evidence>
<dbReference type="PRINTS" id="PR00449">
    <property type="entry name" value="RASTRNSFRMNG"/>
</dbReference>
<dbReference type="InterPro" id="IPR003578">
    <property type="entry name" value="Small_GTPase_Rho"/>
</dbReference>
<keyword evidence="7" id="KW-0472">Membrane</keyword>
<dbReference type="GO" id="GO:0003924">
    <property type="term" value="F:GTPase activity"/>
    <property type="evidence" value="ECO:0007669"/>
    <property type="project" value="InterPro"/>
</dbReference>
<keyword evidence="8" id="KW-0449">Lipoprotein</keyword>
<dbReference type="AlphaFoldDB" id="A0AAD7J407"/>
<organism evidence="10 11">
    <name type="scientific">Mycena maculata</name>
    <dbReference type="NCBI Taxonomy" id="230809"/>
    <lineage>
        <taxon>Eukaryota</taxon>
        <taxon>Fungi</taxon>
        <taxon>Dikarya</taxon>
        <taxon>Basidiomycota</taxon>
        <taxon>Agaricomycotina</taxon>
        <taxon>Agaricomycetes</taxon>
        <taxon>Agaricomycetidae</taxon>
        <taxon>Agaricales</taxon>
        <taxon>Marasmiineae</taxon>
        <taxon>Mycenaceae</taxon>
        <taxon>Mycena</taxon>
    </lineage>
</organism>
<accession>A0AAD7J407</accession>